<dbReference type="Proteomes" id="UP000306319">
    <property type="component" value="Unassembled WGS sequence"/>
</dbReference>
<proteinExistence type="predicted"/>
<organism evidence="1 2">
    <name type="scientific">Lepagella muris</name>
    <dbReference type="NCBI Taxonomy" id="3032870"/>
    <lineage>
        <taxon>Bacteria</taxon>
        <taxon>Pseudomonadati</taxon>
        <taxon>Bacteroidota</taxon>
        <taxon>Bacteroidia</taxon>
        <taxon>Bacteroidales</taxon>
        <taxon>Muribaculaceae</taxon>
        <taxon>Lepagella</taxon>
    </lineage>
</organism>
<sequence length="274" mass="30549">MDTKYIETIKKITTMKTTLKVAIPLFLSLAIVLVGCSEKRSDCTSIPLNLRKVARDSIPYSEFVDSITYVDLETSDNCIIGTISNIRIADGQIVVLDDLSQRVMLFDSIGSYIHDIGSRGLGAGEYIRAAQIDVDKEAENILILDHTGCAVLRYSYDNKFIGKDSVGYADDIVYLGNNTYLTANYNDASDNAGIYLASTSSGEIRKLEGCSNGLPTNKPWLFFYDDGIMSIMTRPYENRLMEWKQSHICCGFYCRTVTHLLADSRDREGSNESN</sequence>
<name>A0AC61RIL6_9BACT</name>
<dbReference type="EMBL" id="SRYB01000006">
    <property type="protein sequence ID" value="TGY79490.1"/>
    <property type="molecule type" value="Genomic_DNA"/>
</dbReference>
<keyword evidence="2" id="KW-1185">Reference proteome</keyword>
<gene>
    <name evidence="1" type="ORF">E5331_05610</name>
</gene>
<accession>A0AC61RIL6</accession>
<evidence type="ECO:0000313" key="1">
    <source>
        <dbReference type="EMBL" id="TGY79490.1"/>
    </source>
</evidence>
<protein>
    <submittedName>
        <fullName evidence="1">6-bladed beta-propeller</fullName>
    </submittedName>
</protein>
<evidence type="ECO:0000313" key="2">
    <source>
        <dbReference type="Proteomes" id="UP000306319"/>
    </source>
</evidence>
<comment type="caution">
    <text evidence="1">The sequence shown here is derived from an EMBL/GenBank/DDBJ whole genome shotgun (WGS) entry which is preliminary data.</text>
</comment>
<reference evidence="1" key="1">
    <citation type="submission" date="2019-04" db="EMBL/GenBank/DDBJ databases">
        <title>Microbes associate with the intestines of laboratory mice.</title>
        <authorList>
            <person name="Navarre W."/>
            <person name="Wong E."/>
            <person name="Huang K."/>
            <person name="Tropini C."/>
            <person name="Ng K."/>
            <person name="Yu B."/>
        </authorList>
    </citation>
    <scope>NUCLEOTIDE SEQUENCE</scope>
    <source>
        <strain evidence="1">NM04_E33</strain>
    </source>
</reference>